<keyword evidence="7 8" id="KW-0472">Membrane</keyword>
<sequence>MPDIKRPTPVRLLIGLTALAVLCVVLFMTLNARGRWDFVLPFRGAKVAAMIAVAYAIAVSTVLFQTVTCNRILTPSIMGFDSLFLLLQTCLVFFTGATISSDLSPQLQFGVNVGLMVVFSGLLFSWLFTGANRSIHLLVLAGIVFGMMFRSLSSFMGRLLDPDAFTIVTDAMFASFNSIDTTLLAASLVIIGGSAVVVWRLTHLCDVLALGRETAISLGVNHRRAVMMILSLVAILVSVSTALVGPVTFFGLMVANLAYLLVGRHEHRFLVPVAVLLAVISLVGGQLILERVFAFDSALSIIIEFIGGLVFIILLVRGSTR</sequence>
<dbReference type="RefSeq" id="WP_229729441.1">
    <property type="nucleotide sequence ID" value="NZ_BMCP01000003.1"/>
</dbReference>
<evidence type="ECO:0000256" key="7">
    <source>
        <dbReference type="ARBA" id="ARBA00023136"/>
    </source>
</evidence>
<dbReference type="AlphaFoldDB" id="A0A8J2YJT9"/>
<dbReference type="PANTHER" id="PTHR30472:SF19">
    <property type="entry name" value="PETROBACTIN IMPORT SYSTEM PERMEASE PROTEIN YCLO"/>
    <property type="match status" value="1"/>
</dbReference>
<protein>
    <submittedName>
        <fullName evidence="9">Enterobactin ABC transporter permease</fullName>
    </submittedName>
</protein>
<dbReference type="CDD" id="cd06550">
    <property type="entry name" value="TM_ABC_iron-siderophores_like"/>
    <property type="match status" value="1"/>
</dbReference>
<evidence type="ECO:0000256" key="6">
    <source>
        <dbReference type="ARBA" id="ARBA00022989"/>
    </source>
</evidence>
<feature type="transmembrane region" description="Helical" evidence="8">
    <location>
        <begin position="269"/>
        <end position="289"/>
    </location>
</feature>
<dbReference type="Pfam" id="PF01032">
    <property type="entry name" value="FecCD"/>
    <property type="match status" value="1"/>
</dbReference>
<reference evidence="9" key="1">
    <citation type="journal article" date="2014" name="Int. J. Syst. Evol. Microbiol.">
        <title>Complete genome sequence of Corynebacterium casei LMG S-19264T (=DSM 44701T), isolated from a smear-ripened cheese.</title>
        <authorList>
            <consortium name="US DOE Joint Genome Institute (JGI-PGF)"/>
            <person name="Walter F."/>
            <person name="Albersmeier A."/>
            <person name="Kalinowski J."/>
            <person name="Ruckert C."/>
        </authorList>
    </citation>
    <scope>NUCLEOTIDE SEQUENCE</scope>
    <source>
        <strain evidence="9">CCM 7684</strain>
    </source>
</reference>
<feature type="transmembrane region" description="Helical" evidence="8">
    <location>
        <begin position="12"/>
        <end position="32"/>
    </location>
</feature>
<feature type="transmembrane region" description="Helical" evidence="8">
    <location>
        <begin position="76"/>
        <end position="97"/>
    </location>
</feature>
<evidence type="ECO:0000256" key="4">
    <source>
        <dbReference type="ARBA" id="ARBA00022475"/>
    </source>
</evidence>
<organism evidence="9 10">
    <name type="scientific">Agaricicola taiwanensis</name>
    <dbReference type="NCBI Taxonomy" id="591372"/>
    <lineage>
        <taxon>Bacteria</taxon>
        <taxon>Pseudomonadati</taxon>
        <taxon>Pseudomonadota</taxon>
        <taxon>Alphaproteobacteria</taxon>
        <taxon>Rhodobacterales</taxon>
        <taxon>Paracoccaceae</taxon>
        <taxon>Agaricicola</taxon>
    </lineage>
</organism>
<evidence type="ECO:0000256" key="1">
    <source>
        <dbReference type="ARBA" id="ARBA00004651"/>
    </source>
</evidence>
<evidence type="ECO:0000256" key="3">
    <source>
        <dbReference type="ARBA" id="ARBA00022448"/>
    </source>
</evidence>
<dbReference type="EMBL" id="BMCP01000003">
    <property type="protein sequence ID" value="GGE48705.1"/>
    <property type="molecule type" value="Genomic_DNA"/>
</dbReference>
<dbReference type="Gene3D" id="1.10.3470.10">
    <property type="entry name" value="ABC transporter involved in vitamin B12 uptake, BtuC"/>
    <property type="match status" value="1"/>
</dbReference>
<evidence type="ECO:0000313" key="9">
    <source>
        <dbReference type="EMBL" id="GGE48705.1"/>
    </source>
</evidence>
<keyword evidence="4" id="KW-1003">Cell membrane</keyword>
<dbReference type="GO" id="GO:0033214">
    <property type="term" value="P:siderophore-iron import into cell"/>
    <property type="evidence" value="ECO:0007669"/>
    <property type="project" value="TreeGrafter"/>
</dbReference>
<keyword evidence="10" id="KW-1185">Reference proteome</keyword>
<dbReference type="InterPro" id="IPR000522">
    <property type="entry name" value="ABC_transptr_permease_BtuC"/>
</dbReference>
<feature type="transmembrane region" description="Helical" evidence="8">
    <location>
        <begin position="182"/>
        <end position="202"/>
    </location>
</feature>
<feature type="transmembrane region" description="Helical" evidence="8">
    <location>
        <begin position="295"/>
        <end position="316"/>
    </location>
</feature>
<name>A0A8J2YJT9_9RHOB</name>
<comment type="subcellular location">
    <subcellularLocation>
        <location evidence="1">Cell membrane</location>
        <topology evidence="1">Multi-pass membrane protein</topology>
    </subcellularLocation>
</comment>
<keyword evidence="6 8" id="KW-1133">Transmembrane helix</keyword>
<evidence type="ECO:0000256" key="8">
    <source>
        <dbReference type="SAM" id="Phobius"/>
    </source>
</evidence>
<keyword evidence="3" id="KW-0813">Transport</keyword>
<proteinExistence type="inferred from homology"/>
<keyword evidence="5 8" id="KW-0812">Transmembrane</keyword>
<feature type="transmembrane region" description="Helical" evidence="8">
    <location>
        <begin position="109"/>
        <end position="128"/>
    </location>
</feature>
<feature type="transmembrane region" description="Helical" evidence="8">
    <location>
        <begin position="44"/>
        <end position="64"/>
    </location>
</feature>
<comment type="caution">
    <text evidence="9">The sequence shown here is derived from an EMBL/GenBank/DDBJ whole genome shotgun (WGS) entry which is preliminary data.</text>
</comment>
<reference evidence="9" key="2">
    <citation type="submission" date="2020-09" db="EMBL/GenBank/DDBJ databases">
        <authorList>
            <person name="Sun Q."/>
            <person name="Sedlacek I."/>
        </authorList>
    </citation>
    <scope>NUCLEOTIDE SEQUENCE</scope>
    <source>
        <strain evidence="9">CCM 7684</strain>
    </source>
</reference>
<dbReference type="SUPFAM" id="SSF81345">
    <property type="entry name" value="ABC transporter involved in vitamin B12 uptake, BtuC"/>
    <property type="match status" value="1"/>
</dbReference>
<comment type="similarity">
    <text evidence="2">Belongs to the binding-protein-dependent transport system permease family. FecCD subfamily.</text>
</comment>
<gene>
    <name evidence="9" type="ORF">GCM10007276_27330</name>
</gene>
<evidence type="ECO:0000256" key="2">
    <source>
        <dbReference type="ARBA" id="ARBA00007935"/>
    </source>
</evidence>
<evidence type="ECO:0000256" key="5">
    <source>
        <dbReference type="ARBA" id="ARBA00022692"/>
    </source>
</evidence>
<feature type="transmembrane region" description="Helical" evidence="8">
    <location>
        <begin position="229"/>
        <end position="262"/>
    </location>
</feature>
<accession>A0A8J2YJT9</accession>
<feature type="transmembrane region" description="Helical" evidence="8">
    <location>
        <begin position="134"/>
        <end position="152"/>
    </location>
</feature>
<evidence type="ECO:0000313" key="10">
    <source>
        <dbReference type="Proteomes" id="UP000602745"/>
    </source>
</evidence>
<dbReference type="Proteomes" id="UP000602745">
    <property type="component" value="Unassembled WGS sequence"/>
</dbReference>
<dbReference type="InterPro" id="IPR037294">
    <property type="entry name" value="ABC_BtuC-like"/>
</dbReference>
<dbReference type="GO" id="GO:0022857">
    <property type="term" value="F:transmembrane transporter activity"/>
    <property type="evidence" value="ECO:0007669"/>
    <property type="project" value="InterPro"/>
</dbReference>
<dbReference type="GO" id="GO:0005886">
    <property type="term" value="C:plasma membrane"/>
    <property type="evidence" value="ECO:0007669"/>
    <property type="project" value="UniProtKB-SubCell"/>
</dbReference>
<dbReference type="PANTHER" id="PTHR30472">
    <property type="entry name" value="FERRIC ENTEROBACTIN TRANSPORT SYSTEM PERMEASE PROTEIN"/>
    <property type="match status" value="1"/>
</dbReference>